<proteinExistence type="predicted"/>
<reference evidence="1 2" key="1">
    <citation type="journal article" date="2012" name="Nat. Biotechnol.">
        <title>Draft genome sequence of pigeonpea (Cajanus cajan), an orphan legume crop of resource-poor farmers.</title>
        <authorList>
            <person name="Varshney R.K."/>
            <person name="Chen W."/>
            <person name="Li Y."/>
            <person name="Bharti A.K."/>
            <person name="Saxena R.K."/>
            <person name="Schlueter J.A."/>
            <person name="Donoghue M.T."/>
            <person name="Azam S."/>
            <person name="Fan G."/>
            <person name="Whaley A.M."/>
            <person name="Farmer A.D."/>
            <person name="Sheridan J."/>
            <person name="Iwata A."/>
            <person name="Tuteja R."/>
            <person name="Penmetsa R.V."/>
            <person name="Wu W."/>
            <person name="Upadhyaya H.D."/>
            <person name="Yang S.P."/>
            <person name="Shah T."/>
            <person name="Saxena K.B."/>
            <person name="Michael T."/>
            <person name="McCombie W.R."/>
            <person name="Yang B."/>
            <person name="Zhang G."/>
            <person name="Yang H."/>
            <person name="Wang J."/>
            <person name="Spillane C."/>
            <person name="Cook D.R."/>
            <person name="May G.D."/>
            <person name="Xu X."/>
            <person name="Jackson S.A."/>
        </authorList>
    </citation>
    <scope>NUCLEOTIDE SEQUENCE [LARGE SCALE GENOMIC DNA]</scope>
    <source>
        <strain evidence="2">cv. Asha</strain>
    </source>
</reference>
<dbReference type="Gramene" id="C.cajan_06101.t">
    <property type="protein sequence ID" value="C.cajan_06101.t.cds1"/>
    <property type="gene ID" value="C.cajan_06101"/>
</dbReference>
<dbReference type="GO" id="GO:0003676">
    <property type="term" value="F:nucleic acid binding"/>
    <property type="evidence" value="ECO:0007669"/>
    <property type="project" value="InterPro"/>
</dbReference>
<dbReference type="Gene3D" id="3.30.420.10">
    <property type="entry name" value="Ribonuclease H-like superfamily/Ribonuclease H"/>
    <property type="match status" value="1"/>
</dbReference>
<evidence type="ECO:0000313" key="1">
    <source>
        <dbReference type="EMBL" id="KYP73624.1"/>
    </source>
</evidence>
<keyword evidence="2" id="KW-1185">Reference proteome</keyword>
<dbReference type="Proteomes" id="UP000075243">
    <property type="component" value="Chromosome 2"/>
</dbReference>
<name>A0A151U2Y9_CAJCA</name>
<gene>
    <name evidence="1" type="ORF">KK1_006268</name>
</gene>
<sequence>MDITSPFLKAKGQFKFLIMTIDYFTKWLEVKALAKIFAQNMPKFIWKNIICKYGLLQTIVNDNIN</sequence>
<dbReference type="InterPro" id="IPR012337">
    <property type="entry name" value="RNaseH-like_sf"/>
</dbReference>
<evidence type="ECO:0000313" key="2">
    <source>
        <dbReference type="Proteomes" id="UP000075243"/>
    </source>
</evidence>
<organism evidence="1 2">
    <name type="scientific">Cajanus cajan</name>
    <name type="common">Pigeon pea</name>
    <name type="synonym">Cajanus indicus</name>
    <dbReference type="NCBI Taxonomy" id="3821"/>
    <lineage>
        <taxon>Eukaryota</taxon>
        <taxon>Viridiplantae</taxon>
        <taxon>Streptophyta</taxon>
        <taxon>Embryophyta</taxon>
        <taxon>Tracheophyta</taxon>
        <taxon>Spermatophyta</taxon>
        <taxon>Magnoliopsida</taxon>
        <taxon>eudicotyledons</taxon>
        <taxon>Gunneridae</taxon>
        <taxon>Pentapetalae</taxon>
        <taxon>rosids</taxon>
        <taxon>fabids</taxon>
        <taxon>Fabales</taxon>
        <taxon>Fabaceae</taxon>
        <taxon>Papilionoideae</taxon>
        <taxon>50 kb inversion clade</taxon>
        <taxon>NPAAA clade</taxon>
        <taxon>indigoferoid/millettioid clade</taxon>
        <taxon>Phaseoleae</taxon>
        <taxon>Cajanus</taxon>
    </lineage>
</organism>
<accession>A0A151U2Y9</accession>
<dbReference type="AlphaFoldDB" id="A0A151U2Y9"/>
<dbReference type="InterPro" id="IPR036397">
    <property type="entry name" value="RNaseH_sf"/>
</dbReference>
<evidence type="ECO:0008006" key="3">
    <source>
        <dbReference type="Google" id="ProtNLM"/>
    </source>
</evidence>
<dbReference type="SUPFAM" id="SSF53098">
    <property type="entry name" value="Ribonuclease H-like"/>
    <property type="match status" value="1"/>
</dbReference>
<protein>
    <recommendedName>
        <fullName evidence="3">Integrase catalytic domain-containing protein</fullName>
    </recommendedName>
</protein>
<dbReference type="EMBL" id="CM003604">
    <property type="protein sequence ID" value="KYP73624.1"/>
    <property type="molecule type" value="Genomic_DNA"/>
</dbReference>